<keyword evidence="10 12" id="KW-0472">Membrane</keyword>
<keyword evidence="11 12" id="KW-0998">Cell outer membrane</keyword>
<dbReference type="PANTHER" id="PTHR32552">
    <property type="entry name" value="FERRICHROME IRON RECEPTOR-RELATED"/>
    <property type="match status" value="1"/>
</dbReference>
<evidence type="ECO:0000256" key="3">
    <source>
        <dbReference type="ARBA" id="ARBA00022452"/>
    </source>
</evidence>
<comment type="similarity">
    <text evidence="12 13">Belongs to the TonB-dependent receptor family.</text>
</comment>
<dbReference type="InterPro" id="IPR037066">
    <property type="entry name" value="Plug_dom_sf"/>
</dbReference>
<feature type="domain" description="TonB-dependent receptor plug" evidence="16">
    <location>
        <begin position="43"/>
        <end position="151"/>
    </location>
</feature>
<dbReference type="SUPFAM" id="SSF56935">
    <property type="entry name" value="Porins"/>
    <property type="match status" value="1"/>
</dbReference>
<feature type="domain" description="TonB-dependent receptor-like beta-barrel" evidence="15">
    <location>
        <begin position="243"/>
        <end position="701"/>
    </location>
</feature>
<keyword evidence="2 12" id="KW-0813">Transport</keyword>
<keyword evidence="9 13" id="KW-0798">TonB box</keyword>
<keyword evidence="17" id="KW-0675">Receptor</keyword>
<comment type="subcellular location">
    <subcellularLocation>
        <location evidence="1 12">Cell outer membrane</location>
        <topology evidence="1 12">Multi-pass membrane protein</topology>
    </subcellularLocation>
</comment>
<keyword evidence="6 14" id="KW-0732">Signal</keyword>
<dbReference type="GO" id="GO:0015344">
    <property type="term" value="F:siderophore uptake transmembrane transporter activity"/>
    <property type="evidence" value="ECO:0007669"/>
    <property type="project" value="TreeGrafter"/>
</dbReference>
<evidence type="ECO:0000256" key="4">
    <source>
        <dbReference type="ARBA" id="ARBA00022496"/>
    </source>
</evidence>
<keyword evidence="5 12" id="KW-0812">Transmembrane</keyword>
<reference evidence="17" key="1">
    <citation type="journal article" date="2021" name="PeerJ">
        <title>Extensive microbial diversity within the chicken gut microbiome revealed by metagenomics and culture.</title>
        <authorList>
            <person name="Gilroy R."/>
            <person name="Ravi A."/>
            <person name="Getino M."/>
            <person name="Pursley I."/>
            <person name="Horton D.L."/>
            <person name="Alikhan N.F."/>
            <person name="Baker D."/>
            <person name="Gharbi K."/>
            <person name="Hall N."/>
            <person name="Watson M."/>
            <person name="Adriaenssens E.M."/>
            <person name="Foster-Nyarko E."/>
            <person name="Jarju S."/>
            <person name="Secka A."/>
            <person name="Antonio M."/>
            <person name="Oren A."/>
            <person name="Chaudhuri R.R."/>
            <person name="La Ragione R."/>
            <person name="Hildebrand F."/>
            <person name="Pallen M.J."/>
        </authorList>
    </citation>
    <scope>NUCLEOTIDE SEQUENCE</scope>
    <source>
        <strain evidence="17">ChiHecec3B27-8219</strain>
    </source>
</reference>
<keyword evidence="4" id="KW-0410">Iron transport</keyword>
<dbReference type="Proteomes" id="UP000824055">
    <property type="component" value="Unassembled WGS sequence"/>
</dbReference>
<dbReference type="InterPro" id="IPR039426">
    <property type="entry name" value="TonB-dep_rcpt-like"/>
</dbReference>
<dbReference type="EMBL" id="DXBE01000028">
    <property type="protein sequence ID" value="HIZ68917.1"/>
    <property type="molecule type" value="Genomic_DNA"/>
</dbReference>
<dbReference type="InterPro" id="IPR000531">
    <property type="entry name" value="Beta-barrel_TonB"/>
</dbReference>
<evidence type="ECO:0000256" key="5">
    <source>
        <dbReference type="ARBA" id="ARBA00022692"/>
    </source>
</evidence>
<accession>A0A9D2JW99</accession>
<comment type="caution">
    <text evidence="17">The sequence shown here is derived from an EMBL/GenBank/DDBJ whole genome shotgun (WGS) entry which is preliminary data.</text>
</comment>
<evidence type="ECO:0000259" key="15">
    <source>
        <dbReference type="Pfam" id="PF00593"/>
    </source>
</evidence>
<dbReference type="InterPro" id="IPR036942">
    <property type="entry name" value="Beta-barrel_TonB_sf"/>
</dbReference>
<dbReference type="Pfam" id="PF00593">
    <property type="entry name" value="TonB_dep_Rec_b-barrel"/>
    <property type="match status" value="1"/>
</dbReference>
<dbReference type="PANTHER" id="PTHR32552:SF68">
    <property type="entry name" value="FERRICHROME OUTER MEMBRANE TRANSPORTER_PHAGE RECEPTOR"/>
    <property type="match status" value="1"/>
</dbReference>
<keyword evidence="3 12" id="KW-1134">Transmembrane beta strand</keyword>
<dbReference type="InterPro" id="IPR012910">
    <property type="entry name" value="Plug_dom"/>
</dbReference>
<evidence type="ECO:0000256" key="9">
    <source>
        <dbReference type="ARBA" id="ARBA00023077"/>
    </source>
</evidence>
<keyword evidence="7" id="KW-0408">Iron</keyword>
<evidence type="ECO:0000256" key="12">
    <source>
        <dbReference type="PROSITE-ProRule" id="PRU01360"/>
    </source>
</evidence>
<sequence>MRKRLIAAAAMVCAASAWAAEPLDTLRTYELQDVQVTSTRASRKTPVAYRDVSKEELSRMNFGQDIPYLLSLTPSVTTTSDAGNGIGYTSIRVRGVDPSRINITANGIPLNDAESGQVYWVNMGDFASNVQSMQIQRGAGTSTNGSGAFGATINMQTDNLQTTPFLRLDASAGSYYSHKETLTFGTGLLGGHWAVQGRLSNIGSKGYLDRASAKQNSYFLQAGYFGENTMVKFITFNGEQETYHAWNYTSKYEQSLYGRRYNSCGVYWDEEGNMRFYDNQIDAYHQQHYYLIWDQILNRHWNFSLAGHYTKGQGYYEEYKDGEDLAEYGLSSDYGLAFSDLVRQKKMDNDFYGAIASINYNSLNGLRATLGGGWNRYDGEHFGLVNWVKHPVEELFPNWKYYDNDAFKSDFNVYAKAEWEFARGLNAFADLQYRHVGYRLENPGDWWGANTDDAIWAHDDFDFFNPKVGLTWQINPHHKAYASYALTHKEPTRNDYQDNETQHLKPEKLQDVELGYKYESAKFSAGLNLYYMYYNDQYVLTGELNDIGEMIASNDNSGKSYRAGIEVEAAWKPVDWFRWDLNATWSQNKAKDWTVTDSETGDAINLGDTHLSFSPDFIFNNVFSFNWKGFNAAVQSQYIGEQYLTNTGFKSYTNYREDGSVESEVGMMLEDFFQTNVNLSYTFALKRLGVKEVTLGVTFYNVFSDEHDNNGWAAPNYRVVNGKAEAYCVDDLYEAGFAPSAPFNWMAHLSIAF</sequence>
<evidence type="ECO:0000256" key="11">
    <source>
        <dbReference type="ARBA" id="ARBA00023237"/>
    </source>
</evidence>
<dbReference type="GO" id="GO:0009279">
    <property type="term" value="C:cell outer membrane"/>
    <property type="evidence" value="ECO:0007669"/>
    <property type="project" value="UniProtKB-SubCell"/>
</dbReference>
<evidence type="ECO:0000256" key="1">
    <source>
        <dbReference type="ARBA" id="ARBA00004571"/>
    </source>
</evidence>
<evidence type="ECO:0000313" key="17">
    <source>
        <dbReference type="EMBL" id="HIZ68917.1"/>
    </source>
</evidence>
<protein>
    <submittedName>
        <fullName evidence="17">TonB-dependent receptor</fullName>
    </submittedName>
</protein>
<dbReference type="AlphaFoldDB" id="A0A9D2JW99"/>
<dbReference type="Gene3D" id="2.170.130.10">
    <property type="entry name" value="TonB-dependent receptor, plug domain"/>
    <property type="match status" value="1"/>
</dbReference>
<dbReference type="Gene3D" id="2.40.170.20">
    <property type="entry name" value="TonB-dependent receptor, beta-barrel domain"/>
    <property type="match status" value="1"/>
</dbReference>
<dbReference type="Pfam" id="PF07715">
    <property type="entry name" value="Plug"/>
    <property type="match status" value="1"/>
</dbReference>
<feature type="chain" id="PRO_5039565399" evidence="14">
    <location>
        <begin position="20"/>
        <end position="753"/>
    </location>
</feature>
<evidence type="ECO:0000313" key="18">
    <source>
        <dbReference type="Proteomes" id="UP000824055"/>
    </source>
</evidence>
<feature type="signal peptide" evidence="14">
    <location>
        <begin position="1"/>
        <end position="19"/>
    </location>
</feature>
<keyword evidence="8" id="KW-0406">Ion transport</keyword>
<organism evidence="17 18">
    <name type="scientific">Candidatus Prevotella avicola</name>
    <dbReference type="NCBI Taxonomy" id="2838738"/>
    <lineage>
        <taxon>Bacteria</taxon>
        <taxon>Pseudomonadati</taxon>
        <taxon>Bacteroidota</taxon>
        <taxon>Bacteroidia</taxon>
        <taxon>Bacteroidales</taxon>
        <taxon>Prevotellaceae</taxon>
        <taxon>Prevotella</taxon>
    </lineage>
</organism>
<evidence type="ECO:0000256" key="8">
    <source>
        <dbReference type="ARBA" id="ARBA00023065"/>
    </source>
</evidence>
<evidence type="ECO:0000256" key="6">
    <source>
        <dbReference type="ARBA" id="ARBA00022729"/>
    </source>
</evidence>
<evidence type="ECO:0000259" key="16">
    <source>
        <dbReference type="Pfam" id="PF07715"/>
    </source>
</evidence>
<evidence type="ECO:0000256" key="14">
    <source>
        <dbReference type="SAM" id="SignalP"/>
    </source>
</evidence>
<evidence type="ECO:0000256" key="10">
    <source>
        <dbReference type="ARBA" id="ARBA00023136"/>
    </source>
</evidence>
<reference evidence="17" key="2">
    <citation type="submission" date="2021-04" db="EMBL/GenBank/DDBJ databases">
        <authorList>
            <person name="Gilroy R."/>
        </authorList>
    </citation>
    <scope>NUCLEOTIDE SEQUENCE</scope>
    <source>
        <strain evidence="17">ChiHecec3B27-8219</strain>
    </source>
</reference>
<evidence type="ECO:0000256" key="13">
    <source>
        <dbReference type="RuleBase" id="RU003357"/>
    </source>
</evidence>
<dbReference type="PROSITE" id="PS52016">
    <property type="entry name" value="TONB_DEPENDENT_REC_3"/>
    <property type="match status" value="1"/>
</dbReference>
<evidence type="ECO:0000256" key="7">
    <source>
        <dbReference type="ARBA" id="ARBA00023004"/>
    </source>
</evidence>
<gene>
    <name evidence="17" type="ORF">H9966_03395</name>
</gene>
<proteinExistence type="inferred from homology"/>
<evidence type="ECO:0000256" key="2">
    <source>
        <dbReference type="ARBA" id="ARBA00022448"/>
    </source>
</evidence>
<name>A0A9D2JW99_9BACT</name>